<dbReference type="Gene3D" id="3.40.50.10950">
    <property type="match status" value="1"/>
</dbReference>
<dbReference type="Pfam" id="PF13500">
    <property type="entry name" value="AAA_26"/>
    <property type="match status" value="1"/>
</dbReference>
<accession>A0A445MRT3</accession>
<dbReference type="InterPro" id="IPR004614">
    <property type="entry name" value="P_AcTrfase"/>
</dbReference>
<sequence length="705" mass="77136">MSNNLFITATEARSGKSAISLGIMELLVRNVGRVGFFRPLIDSDHDGAKKDNDILLFSSYFKLTTTYEKMYSYTVSEAKTLIGSGRQDELIEGIFNSYRAIERDHDFVLCEGIDIGGTSPAFEFDINAEISRNLGCPVLLVVNGYQKDKDEIVRSANVYNKSIIEKGCDVIAMVVNRIRIEDRDGIIAGLRKEDVGREQLIYAVPNEKTLGNPTVGEIARLLDAEVLYGGDQLNRHVYSFTVAAMQLSNFLKRIEDRTLIIVPGDRSDVIVACLSSVSSMTMPKIAGIMLTGGLKPDESVCKLIDGFSAMVPILSVKSDTFPSAIMVNKVHAGISPDNERKITRALEVFDKNIDAKQLAAKIIQTRTKIVTPKMFEYGLLQKAKAHRQHIVLPEGEDERVLQAAEILLRRDVVDLTLIGNAQKIREKILQLRLLIDSVKIVEIGKSDIFQDYVKTYFELRKGKGITEEIAGDIMSDVSFFGTMMVYKGDADGMVSGAIHTTQATIRPAFEIIRTKPGCSVVSSVFMMCLKDRVLVYGDCAVNPDPDAKKLAEIAISSAQTAMTFGIEPRVAMLSYSTGESGKGEEVEKVREATRIARQLAVDAGIDLKLEGPIQYDAAIDPEVAKIKMPESEVAGRATVFIFPDLNTGNNTYKAVQRSAGAVAIGPVLQGLNKPVNDLSRGCTVADIVNTVAITAIQAQAEKGLV</sequence>
<evidence type="ECO:0000256" key="9">
    <source>
        <dbReference type="ARBA" id="ARBA00022679"/>
    </source>
</evidence>
<evidence type="ECO:0000256" key="4">
    <source>
        <dbReference type="ARBA" id="ARBA00009786"/>
    </source>
</evidence>
<dbReference type="NCBIfam" id="TIGR00651">
    <property type="entry name" value="pta"/>
    <property type="match status" value="1"/>
</dbReference>
<gene>
    <name evidence="15" type="primary">pta</name>
    <name evidence="15" type="ORF">PITCH_A1250003</name>
</gene>
<dbReference type="InterPro" id="IPR027417">
    <property type="entry name" value="P-loop_NTPase"/>
</dbReference>
<dbReference type="SUPFAM" id="SSF75138">
    <property type="entry name" value="HprK N-terminal domain-like"/>
    <property type="match status" value="1"/>
</dbReference>
<dbReference type="GO" id="GO:0006085">
    <property type="term" value="P:acetyl-CoA biosynthetic process"/>
    <property type="evidence" value="ECO:0007669"/>
    <property type="project" value="UniProtKB-UniPathway"/>
</dbReference>
<proteinExistence type="inferred from homology"/>
<reference evidence="15" key="1">
    <citation type="submission" date="2018-01" db="EMBL/GenBank/DDBJ databases">
        <authorList>
            <person name="Regsiter A."/>
            <person name="William W."/>
        </authorList>
    </citation>
    <scope>NUCLEOTIDE SEQUENCE</scope>
    <source>
        <strain evidence="15">TRIP AH-1</strain>
    </source>
</reference>
<comment type="similarity">
    <text evidence="3 12">In the C-terminal section; belongs to the phosphate acetyltransferase and butyryltransferase family.</text>
</comment>
<evidence type="ECO:0000313" key="15">
    <source>
        <dbReference type="EMBL" id="SPD72168.1"/>
    </source>
</evidence>
<evidence type="ECO:0000259" key="14">
    <source>
        <dbReference type="Pfam" id="PF07085"/>
    </source>
</evidence>
<dbReference type="InterPro" id="IPR028979">
    <property type="entry name" value="Ser_kin/Pase_Hpr-like_N_sf"/>
</dbReference>
<dbReference type="UniPathway" id="UPA00340">
    <property type="reaction ID" value="UER00459"/>
</dbReference>
<comment type="pathway">
    <text evidence="2 12">Metabolic intermediate biosynthesis; acetyl-CoA biosynthesis; acetyl-CoA from acetate: step 2/2.</text>
</comment>
<dbReference type="SUPFAM" id="SSF52540">
    <property type="entry name" value="P-loop containing nucleoside triphosphate hydrolases"/>
    <property type="match status" value="1"/>
</dbReference>
<dbReference type="NCBIfam" id="NF007233">
    <property type="entry name" value="PRK09653.1"/>
    <property type="match status" value="1"/>
</dbReference>
<dbReference type="Pfam" id="PF07085">
    <property type="entry name" value="DRTGG"/>
    <property type="match status" value="1"/>
</dbReference>
<dbReference type="EMBL" id="OJIN01000030">
    <property type="protein sequence ID" value="SPD72168.1"/>
    <property type="molecule type" value="Genomic_DNA"/>
</dbReference>
<feature type="domain" description="DRTGG" evidence="14">
    <location>
        <begin position="217"/>
        <end position="329"/>
    </location>
</feature>
<keyword evidence="9 12" id="KW-0808">Transferase</keyword>
<keyword evidence="10 12" id="KW-0012">Acyltransferase</keyword>
<comment type="catalytic activity">
    <reaction evidence="12">
        <text>acetyl-CoA + phosphate = acetyl phosphate + CoA</text>
        <dbReference type="Rhea" id="RHEA:19521"/>
        <dbReference type="ChEBI" id="CHEBI:22191"/>
        <dbReference type="ChEBI" id="CHEBI:43474"/>
        <dbReference type="ChEBI" id="CHEBI:57287"/>
        <dbReference type="ChEBI" id="CHEBI:57288"/>
        <dbReference type="EC" id="2.3.1.8"/>
    </reaction>
</comment>
<protein>
    <recommendedName>
        <fullName evidence="7 12">Phosphate acetyltransferase</fullName>
        <ecNumber evidence="6 12">2.3.1.8</ecNumber>
    </recommendedName>
    <alternativeName>
        <fullName evidence="11 12">Phosphotransacetylase</fullName>
    </alternativeName>
</protein>
<dbReference type="EC" id="2.3.1.8" evidence="6 12"/>
<dbReference type="Gene3D" id="3.40.50.300">
    <property type="entry name" value="P-loop containing nucleotide triphosphate hydrolases"/>
    <property type="match status" value="1"/>
</dbReference>
<evidence type="ECO:0000256" key="2">
    <source>
        <dbReference type="ARBA" id="ARBA00004989"/>
    </source>
</evidence>
<dbReference type="PIRSF" id="PIRSF006107">
    <property type="entry name" value="PhpActrans_proteobac"/>
    <property type="match status" value="1"/>
</dbReference>
<organism evidence="15">
    <name type="scientific">uncultured Desulfobacterium sp</name>
    <dbReference type="NCBI Taxonomy" id="201089"/>
    <lineage>
        <taxon>Bacteria</taxon>
        <taxon>Pseudomonadati</taxon>
        <taxon>Thermodesulfobacteriota</taxon>
        <taxon>Desulfobacteria</taxon>
        <taxon>Desulfobacterales</taxon>
        <taxon>Desulfobacteriaceae</taxon>
        <taxon>Desulfobacterium</taxon>
        <taxon>environmental samples</taxon>
    </lineage>
</organism>
<evidence type="ECO:0000256" key="6">
    <source>
        <dbReference type="ARBA" id="ARBA00012707"/>
    </source>
</evidence>
<name>A0A445MRT3_9BACT</name>
<dbReference type="AlphaFoldDB" id="A0A445MRT3"/>
<evidence type="ECO:0000256" key="7">
    <source>
        <dbReference type="ARBA" id="ARBA00021528"/>
    </source>
</evidence>
<dbReference type="FunFam" id="3.40.50.10750:FF:000001">
    <property type="entry name" value="Phosphate acetyltransferase"/>
    <property type="match status" value="1"/>
</dbReference>
<evidence type="ECO:0000259" key="13">
    <source>
        <dbReference type="Pfam" id="PF01515"/>
    </source>
</evidence>
<dbReference type="InterPro" id="IPR016475">
    <property type="entry name" value="P-Actrans_bac"/>
</dbReference>
<dbReference type="GO" id="GO:0008959">
    <property type="term" value="F:phosphate acetyltransferase activity"/>
    <property type="evidence" value="ECO:0007669"/>
    <property type="project" value="UniProtKB-EC"/>
</dbReference>
<evidence type="ECO:0000256" key="8">
    <source>
        <dbReference type="ARBA" id="ARBA00022490"/>
    </source>
</evidence>
<evidence type="ECO:0000256" key="11">
    <source>
        <dbReference type="ARBA" id="ARBA00031108"/>
    </source>
</evidence>
<dbReference type="InterPro" id="IPR050500">
    <property type="entry name" value="Phos_Acetyltrans/Butyryltrans"/>
</dbReference>
<dbReference type="InterPro" id="IPR002505">
    <property type="entry name" value="PTA_PTB"/>
</dbReference>
<dbReference type="CDD" id="cd03109">
    <property type="entry name" value="DTBS"/>
    <property type="match status" value="1"/>
</dbReference>
<feature type="domain" description="Phosphate acetyl/butaryl transferase" evidence="13">
    <location>
        <begin position="375"/>
        <end position="695"/>
    </location>
</feature>
<comment type="domain">
    <text evidence="12">The N-terminal region seems to be important for proper quaternary structure. The C-terminal region contains the substrate-binding site.</text>
</comment>
<comment type="subcellular location">
    <subcellularLocation>
        <location evidence="1 12">Cytoplasm</location>
    </subcellularLocation>
</comment>
<dbReference type="GO" id="GO:0005737">
    <property type="term" value="C:cytoplasm"/>
    <property type="evidence" value="ECO:0007669"/>
    <property type="project" value="UniProtKB-SubCell"/>
</dbReference>
<comment type="subunit">
    <text evidence="5">Homohexamer.</text>
</comment>
<dbReference type="Pfam" id="PF01515">
    <property type="entry name" value="PTA_PTB"/>
    <property type="match status" value="1"/>
</dbReference>
<evidence type="ECO:0000256" key="1">
    <source>
        <dbReference type="ARBA" id="ARBA00004496"/>
    </source>
</evidence>
<dbReference type="InterPro" id="IPR042113">
    <property type="entry name" value="P_AcTrfase_dom1"/>
</dbReference>
<comment type="similarity">
    <text evidence="4 12">In the N-terminal section; belongs to the CobB/CobQ family.</text>
</comment>
<dbReference type="SUPFAM" id="SSF53659">
    <property type="entry name" value="Isocitrate/Isopropylmalate dehydrogenase-like"/>
    <property type="match status" value="1"/>
</dbReference>
<dbReference type="Gene3D" id="3.40.1390.20">
    <property type="entry name" value="HprK N-terminal domain-like"/>
    <property type="match status" value="1"/>
</dbReference>
<evidence type="ECO:0000256" key="12">
    <source>
        <dbReference type="PIRNR" id="PIRNR006107"/>
    </source>
</evidence>
<dbReference type="Gene3D" id="3.40.50.10750">
    <property type="entry name" value="Isocitrate/Isopropylmalate dehydrogenase-like"/>
    <property type="match status" value="1"/>
</dbReference>
<evidence type="ECO:0000256" key="3">
    <source>
        <dbReference type="ARBA" id="ARBA00008756"/>
    </source>
</evidence>
<dbReference type="InterPro" id="IPR010766">
    <property type="entry name" value="DRTGG"/>
</dbReference>
<evidence type="ECO:0000256" key="10">
    <source>
        <dbReference type="ARBA" id="ARBA00023315"/>
    </source>
</evidence>
<evidence type="ECO:0000256" key="5">
    <source>
        <dbReference type="ARBA" id="ARBA00011643"/>
    </source>
</evidence>
<comment type="function">
    <text evidence="12">Involved in acetate metabolism.</text>
</comment>
<keyword evidence="8 12" id="KW-0963">Cytoplasm</keyword>
<dbReference type="NCBIfam" id="NF004167">
    <property type="entry name" value="PRK05632.1"/>
    <property type="match status" value="1"/>
</dbReference>
<dbReference type="PANTHER" id="PTHR43356">
    <property type="entry name" value="PHOSPHATE ACETYLTRANSFERASE"/>
    <property type="match status" value="1"/>
</dbReference>
<dbReference type="PANTHER" id="PTHR43356:SF3">
    <property type="entry name" value="PHOSPHATE ACETYLTRANSFERASE"/>
    <property type="match status" value="1"/>
</dbReference>
<dbReference type="InterPro" id="IPR042112">
    <property type="entry name" value="P_AcTrfase_dom2"/>
</dbReference>